<dbReference type="InterPro" id="IPR000620">
    <property type="entry name" value="EamA_dom"/>
</dbReference>
<dbReference type="Proteomes" id="UP001056426">
    <property type="component" value="Chromosome"/>
</dbReference>
<evidence type="ECO:0000313" key="4">
    <source>
        <dbReference type="Proteomes" id="UP001056426"/>
    </source>
</evidence>
<name>A0A9J6ZN78_9BACT</name>
<evidence type="ECO:0000259" key="2">
    <source>
        <dbReference type="Pfam" id="PF00892"/>
    </source>
</evidence>
<feature type="transmembrane region" description="Helical" evidence="1">
    <location>
        <begin position="116"/>
        <end position="133"/>
    </location>
</feature>
<dbReference type="PANTHER" id="PTHR22911:SF137">
    <property type="entry name" value="SOLUTE CARRIER FAMILY 35 MEMBER G2-RELATED"/>
    <property type="match status" value="1"/>
</dbReference>
<organism evidence="3 4">
    <name type="scientific">Xiashengella succiniciproducens</name>
    <dbReference type="NCBI Taxonomy" id="2949635"/>
    <lineage>
        <taxon>Bacteria</taxon>
        <taxon>Pseudomonadati</taxon>
        <taxon>Bacteroidota</taxon>
        <taxon>Bacteroidia</taxon>
        <taxon>Marinilabiliales</taxon>
        <taxon>Marinilabiliaceae</taxon>
        <taxon>Xiashengella</taxon>
    </lineage>
</organism>
<feature type="transmembrane region" description="Helical" evidence="1">
    <location>
        <begin position="259"/>
        <end position="283"/>
    </location>
</feature>
<gene>
    <name evidence="3" type="ORF">M9189_07570</name>
</gene>
<protein>
    <submittedName>
        <fullName evidence="3">DMT family transporter</fullName>
    </submittedName>
</protein>
<keyword evidence="1" id="KW-1133">Transmembrane helix</keyword>
<dbReference type="KEGG" id="alkq:M9189_07570"/>
<dbReference type="SUPFAM" id="SSF103481">
    <property type="entry name" value="Multidrug resistance efflux transporter EmrE"/>
    <property type="match status" value="2"/>
</dbReference>
<dbReference type="InterPro" id="IPR037185">
    <property type="entry name" value="EmrE-like"/>
</dbReference>
<feature type="transmembrane region" description="Helical" evidence="1">
    <location>
        <begin position="85"/>
        <end position="104"/>
    </location>
</feature>
<dbReference type="GO" id="GO:0016020">
    <property type="term" value="C:membrane"/>
    <property type="evidence" value="ECO:0007669"/>
    <property type="project" value="InterPro"/>
</dbReference>
<keyword evidence="4" id="KW-1185">Reference proteome</keyword>
<feature type="transmembrane region" description="Helical" evidence="1">
    <location>
        <begin position="200"/>
        <end position="220"/>
    </location>
</feature>
<keyword evidence="1" id="KW-0472">Membrane</keyword>
<dbReference type="RefSeq" id="WP_250722081.1">
    <property type="nucleotide sequence ID" value="NZ_CP098400.1"/>
</dbReference>
<keyword evidence="1" id="KW-0812">Transmembrane</keyword>
<reference evidence="3" key="1">
    <citation type="submission" date="2022-05" db="EMBL/GenBank/DDBJ databases">
        <authorList>
            <person name="Sun X."/>
        </authorList>
    </citation>
    <scope>NUCLEOTIDE SEQUENCE</scope>
    <source>
        <strain evidence="3">Ai-910</strain>
    </source>
</reference>
<feature type="domain" description="EamA" evidence="2">
    <location>
        <begin position="14"/>
        <end position="155"/>
    </location>
</feature>
<sequence length="308" mass="35289">MRLHLQLQKLINMTWLLLALSSAVFIGIYEVQKKLALHNNSVLMVLLCTTGISALIFIPPVLLSYSGHISPESFYYIPEITRKEHLQVLIKAAIVLTSWLFSYYSMKYLPITIASPIRATAPVWTLLGALVIYSERLTIEQWIGVLVTFSFFYMFSMAGMREGISFKSNRWIWFAVFGTLFASISALYDKFLIRNVDRMAVQAWFSIYQVVLLAPIVFLIRSTMTRRPVFYWRWSIPLIGVFLIVADFLYFYALDFEDALISVVSMLRRGSVIITFLVGALVFKEKNLKRKAIYLAGILVGLTILMLG</sequence>
<feature type="transmembrane region" description="Helical" evidence="1">
    <location>
        <begin position="43"/>
        <end position="65"/>
    </location>
</feature>
<dbReference type="PANTHER" id="PTHR22911">
    <property type="entry name" value="ACYL-MALONYL CONDENSING ENZYME-RELATED"/>
    <property type="match status" value="1"/>
</dbReference>
<evidence type="ECO:0000313" key="3">
    <source>
        <dbReference type="EMBL" id="URW78720.1"/>
    </source>
</evidence>
<dbReference type="Pfam" id="PF00892">
    <property type="entry name" value="EamA"/>
    <property type="match status" value="2"/>
</dbReference>
<feature type="transmembrane region" description="Helical" evidence="1">
    <location>
        <begin position="292"/>
        <end position="307"/>
    </location>
</feature>
<proteinExistence type="predicted"/>
<accession>A0A9J6ZN78</accession>
<dbReference type="EMBL" id="CP098400">
    <property type="protein sequence ID" value="URW78720.1"/>
    <property type="molecule type" value="Genomic_DNA"/>
</dbReference>
<dbReference type="AlphaFoldDB" id="A0A9J6ZN78"/>
<evidence type="ECO:0000256" key="1">
    <source>
        <dbReference type="SAM" id="Phobius"/>
    </source>
</evidence>
<feature type="transmembrane region" description="Helical" evidence="1">
    <location>
        <begin position="139"/>
        <end position="159"/>
    </location>
</feature>
<feature type="transmembrane region" description="Helical" evidence="1">
    <location>
        <begin position="232"/>
        <end position="253"/>
    </location>
</feature>
<reference evidence="3" key="2">
    <citation type="submission" date="2022-06" db="EMBL/GenBank/DDBJ databases">
        <title>Xiashengella guii gen. nov. sp. nov., a bacterium isolated form anaerobic digestion tank.</title>
        <authorList>
            <person name="Huang H."/>
        </authorList>
    </citation>
    <scope>NUCLEOTIDE SEQUENCE</scope>
    <source>
        <strain evidence="3">Ai-910</strain>
    </source>
</reference>
<feature type="domain" description="EamA" evidence="2">
    <location>
        <begin position="170"/>
        <end position="306"/>
    </location>
</feature>
<feature type="transmembrane region" description="Helical" evidence="1">
    <location>
        <begin position="12"/>
        <end position="31"/>
    </location>
</feature>
<feature type="transmembrane region" description="Helical" evidence="1">
    <location>
        <begin position="171"/>
        <end position="188"/>
    </location>
</feature>